<dbReference type="PROSITE" id="PS51257">
    <property type="entry name" value="PROKAR_LIPOPROTEIN"/>
    <property type="match status" value="1"/>
</dbReference>
<dbReference type="RefSeq" id="WP_233052772.1">
    <property type="nucleotide sequence ID" value="NZ_JAIMJA010000009.1"/>
</dbReference>
<dbReference type="EMBL" id="JAIMJA010000009">
    <property type="protein sequence ID" value="MCE2595283.1"/>
    <property type="molecule type" value="Genomic_DNA"/>
</dbReference>
<proteinExistence type="predicted"/>
<feature type="domain" description="C-type lysozyme inhibitor" evidence="6">
    <location>
        <begin position="29"/>
        <end position="89"/>
    </location>
</feature>
<evidence type="ECO:0000313" key="8">
    <source>
        <dbReference type="Proteomes" id="UP001201273"/>
    </source>
</evidence>
<dbReference type="SUPFAM" id="SSF141488">
    <property type="entry name" value="YdhA-like"/>
    <property type="match status" value="1"/>
</dbReference>
<evidence type="ECO:0000259" key="6">
    <source>
        <dbReference type="Pfam" id="PF09864"/>
    </source>
</evidence>
<dbReference type="Proteomes" id="UP001201273">
    <property type="component" value="Unassembled WGS sequence"/>
</dbReference>
<reference evidence="7 8" key="1">
    <citation type="journal article" date="2022" name="Environ. Microbiol. Rep.">
        <title>Eco-phylogenetic analyses reveal divergent evolution of vitamin B12 metabolism in the marine bacterial family 'Psychromonadaceae'.</title>
        <authorList>
            <person name="Jin X."/>
            <person name="Yang Y."/>
            <person name="Cao H."/>
            <person name="Gao B."/>
            <person name="Zhao Z."/>
        </authorList>
    </citation>
    <scope>NUCLEOTIDE SEQUENCE [LARGE SCALE GENOMIC DNA]</scope>
    <source>
        <strain evidence="7 8">MKS20</strain>
    </source>
</reference>
<dbReference type="Pfam" id="PF09864">
    <property type="entry name" value="MliC"/>
    <property type="match status" value="1"/>
</dbReference>
<keyword evidence="3" id="KW-0564">Palmitate</keyword>
<evidence type="ECO:0000313" key="7">
    <source>
        <dbReference type="EMBL" id="MCE2595283.1"/>
    </source>
</evidence>
<dbReference type="InterPro" id="IPR036328">
    <property type="entry name" value="MliC_sf"/>
</dbReference>
<feature type="chain" id="PRO_5046190571" evidence="5">
    <location>
        <begin position="26"/>
        <end position="99"/>
    </location>
</feature>
<organism evidence="7 8">
    <name type="scientific">Motilimonas cestriensis</name>
    <dbReference type="NCBI Taxonomy" id="2742685"/>
    <lineage>
        <taxon>Bacteria</taxon>
        <taxon>Pseudomonadati</taxon>
        <taxon>Pseudomonadota</taxon>
        <taxon>Gammaproteobacteria</taxon>
        <taxon>Alteromonadales</taxon>
        <taxon>Alteromonadales genera incertae sedis</taxon>
        <taxon>Motilimonas</taxon>
    </lineage>
</organism>
<name>A0ABS8WAM3_9GAMM</name>
<evidence type="ECO:0000256" key="4">
    <source>
        <dbReference type="ARBA" id="ARBA00023288"/>
    </source>
</evidence>
<keyword evidence="4" id="KW-0449">Lipoprotein</keyword>
<keyword evidence="8" id="KW-1185">Reference proteome</keyword>
<dbReference type="InterPro" id="IPR018660">
    <property type="entry name" value="MliC"/>
</dbReference>
<evidence type="ECO:0000256" key="1">
    <source>
        <dbReference type="ARBA" id="ARBA00022729"/>
    </source>
</evidence>
<comment type="caution">
    <text evidence="7">The sequence shown here is derived from an EMBL/GenBank/DDBJ whole genome shotgun (WGS) entry which is preliminary data.</text>
</comment>
<accession>A0ABS8WAM3</accession>
<evidence type="ECO:0000256" key="5">
    <source>
        <dbReference type="SAM" id="SignalP"/>
    </source>
</evidence>
<keyword evidence="1 5" id="KW-0732">Signal</keyword>
<feature type="signal peptide" evidence="5">
    <location>
        <begin position="1"/>
        <end position="25"/>
    </location>
</feature>
<protein>
    <submittedName>
        <fullName evidence="7">MliC family protein</fullName>
    </submittedName>
</protein>
<evidence type="ECO:0000256" key="2">
    <source>
        <dbReference type="ARBA" id="ARBA00023136"/>
    </source>
</evidence>
<sequence>MKSIMLAVTGVLAVAALSACSKAPAGDKYVCQDKVEFYIDINSDKTATLHFNGANKTLASVPAGSGEKYVSDEHMFWAHQNEAMLGEGQNLHKQCIKQG</sequence>
<gene>
    <name evidence="7" type="ORF">K6Y31_10695</name>
</gene>
<dbReference type="Gene3D" id="2.40.128.200">
    <property type="match status" value="1"/>
</dbReference>
<evidence type="ECO:0000256" key="3">
    <source>
        <dbReference type="ARBA" id="ARBA00023139"/>
    </source>
</evidence>
<keyword evidence="2" id="KW-0472">Membrane</keyword>